<reference evidence="8" key="1">
    <citation type="journal article" date="2020" name="J. Eukaryot. Microbiol.">
        <title>De novo Sequencing, Assembly and Annotation of the Transcriptome for the Free-Living Testate Amoeba Arcella intermedia.</title>
        <authorList>
            <person name="Ribeiro G.M."/>
            <person name="Porfirio-Sousa A.L."/>
            <person name="Maurer-Alcala X.X."/>
            <person name="Katz L.A."/>
            <person name="Lahr D.J.G."/>
        </authorList>
    </citation>
    <scope>NUCLEOTIDE SEQUENCE</scope>
</reference>
<dbReference type="InterPro" id="IPR013766">
    <property type="entry name" value="Thioredoxin_domain"/>
</dbReference>
<dbReference type="SUPFAM" id="SSF52833">
    <property type="entry name" value="Thioredoxin-like"/>
    <property type="match status" value="1"/>
</dbReference>
<sequence length="84" mass="9429">MLIVDFFATWCGPCVALAPMFGDWSEEYPGVVFVKVDVDKVAETARHESIQCMPTLKFYKNGAVIETIEGLDVEKIKETITNNK</sequence>
<dbReference type="PROSITE" id="PS51352">
    <property type="entry name" value="THIOREDOXIN_2"/>
    <property type="match status" value="1"/>
</dbReference>
<keyword evidence="2" id="KW-0249">Electron transport</keyword>
<keyword evidence="2" id="KW-0813">Transport</keyword>
<evidence type="ECO:0000256" key="1">
    <source>
        <dbReference type="ARBA" id="ARBA00003318"/>
    </source>
</evidence>
<organism evidence="8">
    <name type="scientific">Arcella intermedia</name>
    <dbReference type="NCBI Taxonomy" id="1963864"/>
    <lineage>
        <taxon>Eukaryota</taxon>
        <taxon>Amoebozoa</taxon>
        <taxon>Tubulinea</taxon>
        <taxon>Elardia</taxon>
        <taxon>Arcellinida</taxon>
        <taxon>Sphaerothecina</taxon>
        <taxon>Arcellidae</taxon>
        <taxon>Arcella</taxon>
    </lineage>
</organism>
<dbReference type="AlphaFoldDB" id="A0A6B2LSW2"/>
<feature type="signal peptide" evidence="6">
    <location>
        <begin position="1"/>
        <end position="16"/>
    </location>
</feature>
<feature type="active site" description="Nucleophile" evidence="4">
    <location>
        <position position="11"/>
    </location>
</feature>
<comment type="function">
    <text evidence="1">Participates in various redox reactions through the reversible oxidation of its active center dithiol to a disulfide and catalyzes dithiol-disulfide exchange reactions.</text>
</comment>
<dbReference type="InterPro" id="IPR005746">
    <property type="entry name" value="Thioredoxin"/>
</dbReference>
<dbReference type="Pfam" id="PF00085">
    <property type="entry name" value="Thioredoxin"/>
    <property type="match status" value="1"/>
</dbReference>
<dbReference type="PRINTS" id="PR00421">
    <property type="entry name" value="THIOREDOXIN"/>
</dbReference>
<keyword evidence="3 5" id="KW-1015">Disulfide bond</keyword>
<evidence type="ECO:0000256" key="6">
    <source>
        <dbReference type="SAM" id="SignalP"/>
    </source>
</evidence>
<evidence type="ECO:0000256" key="3">
    <source>
        <dbReference type="ARBA" id="ARBA00023157"/>
    </source>
</evidence>
<dbReference type="PIRSF" id="PIRSF000077">
    <property type="entry name" value="Thioredoxin"/>
    <property type="match status" value="1"/>
</dbReference>
<accession>A0A6B2LSW2</accession>
<dbReference type="EMBL" id="GIBP01011293">
    <property type="protein sequence ID" value="NDV40262.1"/>
    <property type="molecule type" value="Transcribed_RNA"/>
</dbReference>
<dbReference type="PANTHER" id="PTHR46115">
    <property type="entry name" value="THIOREDOXIN-LIKE PROTEIN 1"/>
    <property type="match status" value="1"/>
</dbReference>
<dbReference type="GO" id="GO:0015035">
    <property type="term" value="F:protein-disulfide reductase activity"/>
    <property type="evidence" value="ECO:0007669"/>
    <property type="project" value="InterPro"/>
</dbReference>
<dbReference type="CDD" id="cd02947">
    <property type="entry name" value="TRX_family"/>
    <property type="match status" value="1"/>
</dbReference>
<feature type="disulfide bond" description="Redox-active" evidence="5">
    <location>
        <begin position="11"/>
        <end position="14"/>
    </location>
</feature>
<proteinExistence type="predicted"/>
<protein>
    <recommendedName>
        <fullName evidence="7">Thioredoxin domain-containing protein</fullName>
    </recommendedName>
</protein>
<dbReference type="PROSITE" id="PS00194">
    <property type="entry name" value="THIOREDOXIN_1"/>
    <property type="match status" value="1"/>
</dbReference>
<feature type="active site" description="Nucleophile" evidence="4">
    <location>
        <position position="14"/>
    </location>
</feature>
<feature type="site" description="Contributes to redox potential value" evidence="4">
    <location>
        <position position="13"/>
    </location>
</feature>
<name>A0A6B2LSW2_9EUKA</name>
<feature type="site" description="Contributes to redox potential value" evidence="4">
    <location>
        <position position="12"/>
    </location>
</feature>
<feature type="chain" id="PRO_5025600170" description="Thioredoxin domain-containing protein" evidence="6">
    <location>
        <begin position="17"/>
        <end position="84"/>
    </location>
</feature>
<evidence type="ECO:0000256" key="5">
    <source>
        <dbReference type="PIRSR" id="PIRSR000077-4"/>
    </source>
</evidence>
<feature type="domain" description="Thioredoxin" evidence="7">
    <location>
        <begin position="1"/>
        <end position="84"/>
    </location>
</feature>
<dbReference type="InterPro" id="IPR036249">
    <property type="entry name" value="Thioredoxin-like_sf"/>
</dbReference>
<keyword evidence="5" id="KW-0676">Redox-active center</keyword>
<keyword evidence="6" id="KW-0732">Signal</keyword>
<feature type="site" description="Deprotonates C-terminal active site Cys" evidence="4">
    <location>
        <position position="5"/>
    </location>
</feature>
<evidence type="ECO:0000256" key="2">
    <source>
        <dbReference type="ARBA" id="ARBA00022982"/>
    </source>
</evidence>
<dbReference type="Gene3D" id="3.40.30.10">
    <property type="entry name" value="Glutaredoxin"/>
    <property type="match status" value="1"/>
</dbReference>
<evidence type="ECO:0000313" key="8">
    <source>
        <dbReference type="EMBL" id="NDV40262.1"/>
    </source>
</evidence>
<evidence type="ECO:0000256" key="4">
    <source>
        <dbReference type="PIRSR" id="PIRSR000077-1"/>
    </source>
</evidence>
<evidence type="ECO:0000259" key="7">
    <source>
        <dbReference type="PROSITE" id="PS51352"/>
    </source>
</evidence>
<dbReference type="InterPro" id="IPR017937">
    <property type="entry name" value="Thioredoxin_CS"/>
</dbReference>